<dbReference type="InterPro" id="IPR010982">
    <property type="entry name" value="Lambda_DNA-bd_dom_sf"/>
</dbReference>
<evidence type="ECO:0000259" key="1">
    <source>
        <dbReference type="PROSITE" id="PS50943"/>
    </source>
</evidence>
<comment type="caution">
    <text evidence="2">The sequence shown here is derived from an EMBL/GenBank/DDBJ whole genome shotgun (WGS) entry which is preliminary data.</text>
</comment>
<dbReference type="AlphaFoldDB" id="A0A1Y0NU80"/>
<dbReference type="EMBL" id="RDPI01000385">
    <property type="protein sequence ID" value="MBF4375866.1"/>
    <property type="molecule type" value="Genomic_DNA"/>
</dbReference>
<dbReference type="InterPro" id="IPR039554">
    <property type="entry name" value="HigA2-like_HTH"/>
</dbReference>
<dbReference type="PROSITE" id="PS50943">
    <property type="entry name" value="HTH_CROC1"/>
    <property type="match status" value="1"/>
</dbReference>
<keyword evidence="5" id="KW-1185">Reference proteome</keyword>
<protein>
    <submittedName>
        <fullName evidence="2">Helix-turn-helix domain-containing protein</fullName>
    </submittedName>
</protein>
<dbReference type="SMART" id="SM00530">
    <property type="entry name" value="HTH_XRE"/>
    <property type="match status" value="1"/>
</dbReference>
<dbReference type="GO" id="GO:0003677">
    <property type="term" value="F:DNA binding"/>
    <property type="evidence" value="ECO:0007669"/>
    <property type="project" value="InterPro"/>
</dbReference>
<dbReference type="Proteomes" id="UP000726136">
    <property type="component" value="Unassembled WGS sequence"/>
</dbReference>
<gene>
    <name evidence="2" type="ORF">EAY07_09160</name>
    <name evidence="3" type="ORF">EAY46_23020</name>
</gene>
<dbReference type="InterPro" id="IPR001387">
    <property type="entry name" value="Cro/C1-type_HTH"/>
</dbReference>
<feature type="domain" description="HTH cro/C1-type" evidence="1">
    <location>
        <begin position="32"/>
        <end position="87"/>
    </location>
</feature>
<proteinExistence type="predicted"/>
<sequence>MALKFYDSPFHATHEERVATKMALKMDLSIMISNAIDQKGWSQKEASEALGVSRSRISELKNNKIELFTIDAMFDMLDKFGFEAKMTSPSITEAKIVITQQPAKTY</sequence>
<evidence type="ECO:0000313" key="3">
    <source>
        <dbReference type="EMBL" id="MBF4375866.1"/>
    </source>
</evidence>
<dbReference type="RefSeq" id="WP_020977819.1">
    <property type="nucleotide sequence ID" value="NZ_CP020534.1"/>
</dbReference>
<evidence type="ECO:0000313" key="5">
    <source>
        <dbReference type="Proteomes" id="UP000726136"/>
    </source>
</evidence>
<evidence type="ECO:0000313" key="4">
    <source>
        <dbReference type="Proteomes" id="UP000722957"/>
    </source>
</evidence>
<evidence type="ECO:0000313" key="2">
    <source>
        <dbReference type="EMBL" id="MBF4272222.1"/>
    </source>
</evidence>
<name>A0A1Y0NU80_VIBAN</name>
<dbReference type="CDD" id="cd00093">
    <property type="entry name" value="HTH_XRE"/>
    <property type="match status" value="1"/>
</dbReference>
<dbReference type="Pfam" id="PF13744">
    <property type="entry name" value="HTH_37"/>
    <property type="match status" value="1"/>
</dbReference>
<dbReference type="Proteomes" id="UP000722957">
    <property type="component" value="Unassembled WGS sequence"/>
</dbReference>
<dbReference type="SUPFAM" id="SSF47413">
    <property type="entry name" value="lambda repressor-like DNA-binding domains"/>
    <property type="match status" value="1"/>
</dbReference>
<accession>A0A1Y0NU80</accession>
<reference evidence="4 5" key="1">
    <citation type="journal article" date="2021" name="PeerJ">
        <title>Analysis of 44 Vibrio anguillarum genomes reveals high genetic diversity.</title>
        <authorList>
            <person name="Hansen M.J."/>
            <person name="Dalsgaard I."/>
        </authorList>
    </citation>
    <scope>NUCLEOTIDE SEQUENCE [LARGE SCALE GENOMIC DNA]</scope>
    <source>
        <strain evidence="3 5">040915-1/1B</strain>
        <strain evidence="2 4">17-16730-2A</strain>
    </source>
</reference>
<dbReference type="Gene3D" id="1.10.260.40">
    <property type="entry name" value="lambda repressor-like DNA-binding domains"/>
    <property type="match status" value="1"/>
</dbReference>
<dbReference type="EMBL" id="RDOM01000016">
    <property type="protein sequence ID" value="MBF4272222.1"/>
    <property type="molecule type" value="Genomic_DNA"/>
</dbReference>
<organism evidence="2 4">
    <name type="scientific">Vibrio anguillarum</name>
    <name type="common">Listonella anguillarum</name>
    <dbReference type="NCBI Taxonomy" id="55601"/>
    <lineage>
        <taxon>Bacteria</taxon>
        <taxon>Pseudomonadati</taxon>
        <taxon>Pseudomonadota</taxon>
        <taxon>Gammaproteobacteria</taxon>
        <taxon>Vibrionales</taxon>
        <taxon>Vibrionaceae</taxon>
        <taxon>Vibrio</taxon>
    </lineage>
</organism>